<evidence type="ECO:0000256" key="1">
    <source>
        <dbReference type="SAM" id="Phobius"/>
    </source>
</evidence>
<dbReference type="EMBL" id="JBHTNU010000023">
    <property type="protein sequence ID" value="MFD1428426.1"/>
    <property type="molecule type" value="Genomic_DNA"/>
</dbReference>
<proteinExistence type="predicted"/>
<sequence length="43" mass="4646">MASGIGIPGLILGGVLVVGIGAFVYGAVRNWTHFFKERKTRKK</sequence>
<keyword evidence="1" id="KW-0812">Transmembrane</keyword>
<evidence type="ECO:0000313" key="3">
    <source>
        <dbReference type="Proteomes" id="UP001597282"/>
    </source>
</evidence>
<keyword evidence="1" id="KW-0472">Membrane</keyword>
<reference evidence="3" key="1">
    <citation type="journal article" date="2019" name="Int. J. Syst. Evol. Microbiol.">
        <title>The Global Catalogue of Microorganisms (GCM) 10K type strain sequencing project: providing services to taxonomists for standard genome sequencing and annotation.</title>
        <authorList>
            <consortium name="The Broad Institute Genomics Platform"/>
            <consortium name="The Broad Institute Genome Sequencing Center for Infectious Disease"/>
            <person name="Wu L."/>
            <person name="Ma J."/>
        </authorList>
    </citation>
    <scope>NUCLEOTIDE SEQUENCE [LARGE SCALE GENOMIC DNA]</scope>
    <source>
        <strain evidence="3">S1</strain>
    </source>
</reference>
<protein>
    <submittedName>
        <fullName evidence="2">Uncharacterized protein</fullName>
    </submittedName>
</protein>
<evidence type="ECO:0000313" key="2">
    <source>
        <dbReference type="EMBL" id="MFD1428426.1"/>
    </source>
</evidence>
<feature type="transmembrane region" description="Helical" evidence="1">
    <location>
        <begin position="6"/>
        <end position="28"/>
    </location>
</feature>
<dbReference type="RefSeq" id="WP_380167313.1">
    <property type="nucleotide sequence ID" value="NZ_JBHTNU010000023.1"/>
</dbReference>
<organism evidence="2 3">
    <name type="scientific">Kroppenstedtia sanguinis</name>
    <dbReference type="NCBI Taxonomy" id="1380684"/>
    <lineage>
        <taxon>Bacteria</taxon>
        <taxon>Bacillati</taxon>
        <taxon>Bacillota</taxon>
        <taxon>Bacilli</taxon>
        <taxon>Bacillales</taxon>
        <taxon>Thermoactinomycetaceae</taxon>
        <taxon>Kroppenstedtia</taxon>
    </lineage>
</organism>
<accession>A0ABW4CEV2</accession>
<keyword evidence="1" id="KW-1133">Transmembrane helix</keyword>
<gene>
    <name evidence="2" type="ORF">ACFQ4Y_16115</name>
</gene>
<dbReference type="Proteomes" id="UP001597282">
    <property type="component" value="Unassembled WGS sequence"/>
</dbReference>
<comment type="caution">
    <text evidence="2">The sequence shown here is derived from an EMBL/GenBank/DDBJ whole genome shotgun (WGS) entry which is preliminary data.</text>
</comment>
<keyword evidence="3" id="KW-1185">Reference proteome</keyword>
<name>A0ABW4CEV2_9BACL</name>